<accession>A0ABT3RUC3</accession>
<comment type="caution">
    <text evidence="1">The sequence shown here is derived from an EMBL/GenBank/DDBJ whole genome shotgun (WGS) entry which is preliminary data.</text>
</comment>
<dbReference type="Proteomes" id="UP001209885">
    <property type="component" value="Unassembled WGS sequence"/>
</dbReference>
<proteinExistence type="predicted"/>
<dbReference type="RefSeq" id="WP_266057503.1">
    <property type="nucleotide sequence ID" value="NZ_JAPFQN010000007.1"/>
</dbReference>
<keyword evidence="2" id="KW-1185">Reference proteome</keyword>
<dbReference type="EMBL" id="JAPFQN010000007">
    <property type="protein sequence ID" value="MCX2744954.1"/>
    <property type="molecule type" value="Genomic_DNA"/>
</dbReference>
<gene>
    <name evidence="1" type="ORF">OO013_13815</name>
</gene>
<dbReference type="PROSITE" id="PS51257">
    <property type="entry name" value="PROKAR_LIPOPROTEIN"/>
    <property type="match status" value="1"/>
</dbReference>
<protein>
    <submittedName>
        <fullName evidence="1">Uncharacterized protein</fullName>
    </submittedName>
</protein>
<sequence>MKKINLLIIAFLAVLVYGCIDPEDPMTGNAQEGGALLEVSRTEGKFLGNKSTENDTLASFTETLLDFNVRIYTGGEDGSVDFYELVKKYNGGEAVPVTTFTSEDIAFDKSFTYQITSPEEFVEGTTASLDGIKVGDVFSFVVMIHMKDGRVLESRGGKYDVTANCASNLAGTYTLSGTWTDGDPYEYTDVVVTEIGPGQYTVSRTGHWSSPILPGDKDAPLLLNDQCGNLFIPQHNLGDYYSNQVYGIEDENLYGQAGINGKVSFDADGNVTKIDYSYFIDYRGGQTYNDVLTPVN</sequence>
<reference evidence="1 2" key="1">
    <citation type="submission" date="2022-11" db="EMBL/GenBank/DDBJ databases">
        <title>The characterization of three novel Bacteroidetes species and genomic analysis of their roles in tidal elemental geochemical cycles.</title>
        <authorList>
            <person name="Ma K."/>
        </authorList>
    </citation>
    <scope>NUCLEOTIDE SEQUENCE [LARGE SCALE GENOMIC DNA]</scope>
    <source>
        <strain evidence="1 2">M17</strain>
    </source>
</reference>
<evidence type="ECO:0000313" key="1">
    <source>
        <dbReference type="EMBL" id="MCX2744954.1"/>
    </source>
</evidence>
<name>A0ABT3RUC3_9BACT</name>
<organism evidence="1 2">
    <name type="scientific">Mangrovivirga halotolerans</name>
    <dbReference type="NCBI Taxonomy" id="2993936"/>
    <lineage>
        <taxon>Bacteria</taxon>
        <taxon>Pseudomonadati</taxon>
        <taxon>Bacteroidota</taxon>
        <taxon>Cytophagia</taxon>
        <taxon>Cytophagales</taxon>
        <taxon>Mangrovivirgaceae</taxon>
        <taxon>Mangrovivirga</taxon>
    </lineage>
</organism>
<evidence type="ECO:0000313" key="2">
    <source>
        <dbReference type="Proteomes" id="UP001209885"/>
    </source>
</evidence>